<dbReference type="Proteomes" id="UP000692954">
    <property type="component" value="Unassembled WGS sequence"/>
</dbReference>
<reference evidence="1" key="1">
    <citation type="submission" date="2021-01" db="EMBL/GenBank/DDBJ databases">
        <authorList>
            <consortium name="Genoscope - CEA"/>
            <person name="William W."/>
        </authorList>
    </citation>
    <scope>NUCLEOTIDE SEQUENCE</scope>
</reference>
<dbReference type="EMBL" id="CAJJDN010000005">
    <property type="protein sequence ID" value="CAD8050838.1"/>
    <property type="molecule type" value="Genomic_DNA"/>
</dbReference>
<dbReference type="AlphaFoldDB" id="A0A8S1K627"/>
<evidence type="ECO:0000313" key="1">
    <source>
        <dbReference type="EMBL" id="CAD8050838.1"/>
    </source>
</evidence>
<keyword evidence="2" id="KW-1185">Reference proteome</keyword>
<proteinExistence type="predicted"/>
<gene>
    <name evidence="1" type="ORF">PSON_ATCC_30995.1.T0050219</name>
</gene>
<organism evidence="1 2">
    <name type="scientific">Paramecium sonneborni</name>
    <dbReference type="NCBI Taxonomy" id="65129"/>
    <lineage>
        <taxon>Eukaryota</taxon>
        <taxon>Sar</taxon>
        <taxon>Alveolata</taxon>
        <taxon>Ciliophora</taxon>
        <taxon>Intramacronucleata</taxon>
        <taxon>Oligohymenophorea</taxon>
        <taxon>Peniculida</taxon>
        <taxon>Parameciidae</taxon>
        <taxon>Paramecium</taxon>
    </lineage>
</organism>
<comment type="caution">
    <text evidence="1">The sequence shown here is derived from an EMBL/GenBank/DDBJ whole genome shotgun (WGS) entry which is preliminary data.</text>
</comment>
<evidence type="ECO:0000313" key="2">
    <source>
        <dbReference type="Proteomes" id="UP000692954"/>
    </source>
</evidence>
<name>A0A8S1K627_9CILI</name>
<protein>
    <submittedName>
        <fullName evidence="1">Uncharacterized protein</fullName>
    </submittedName>
</protein>
<sequence>MEYYLNWQRILLKSRVEQLRLELIQWLLQFGMTFDKNNPYDIAYYSNKNLPTQLSLNTITQKTRITQIECQFI</sequence>
<accession>A0A8S1K627</accession>